<feature type="transmembrane region" description="Helical" evidence="1">
    <location>
        <begin position="207"/>
        <end position="236"/>
    </location>
</feature>
<protein>
    <submittedName>
        <fullName evidence="2">Uncharacterized protein</fullName>
    </submittedName>
</protein>
<proteinExistence type="predicted"/>
<dbReference type="AlphaFoldDB" id="A0A4R6B0C8"/>
<dbReference type="EMBL" id="SMZO01000007">
    <property type="protein sequence ID" value="TDL90561.1"/>
    <property type="molecule type" value="Genomic_DNA"/>
</dbReference>
<keyword evidence="1" id="KW-0812">Transmembrane</keyword>
<accession>A0A4R6B0C8</accession>
<keyword evidence="3" id="KW-1185">Reference proteome</keyword>
<evidence type="ECO:0000313" key="3">
    <source>
        <dbReference type="Proteomes" id="UP000294562"/>
    </source>
</evidence>
<organism evidence="2 3">
    <name type="scientific">Meridianimarinicoccus aquatilis</name>
    <dbReference type="NCBI Taxonomy" id="2552766"/>
    <lineage>
        <taxon>Bacteria</taxon>
        <taxon>Pseudomonadati</taxon>
        <taxon>Pseudomonadota</taxon>
        <taxon>Alphaproteobacteria</taxon>
        <taxon>Rhodobacterales</taxon>
        <taxon>Paracoccaceae</taxon>
        <taxon>Meridianimarinicoccus</taxon>
    </lineage>
</organism>
<dbReference type="OrthoDB" id="5892745at2"/>
<evidence type="ECO:0000256" key="1">
    <source>
        <dbReference type="SAM" id="Phobius"/>
    </source>
</evidence>
<evidence type="ECO:0000313" key="2">
    <source>
        <dbReference type="EMBL" id="TDL90561.1"/>
    </source>
</evidence>
<dbReference type="Proteomes" id="UP000294562">
    <property type="component" value="Unassembled WGS sequence"/>
</dbReference>
<gene>
    <name evidence="2" type="ORF">E2L05_04555</name>
</gene>
<sequence length="347" mass="37777">MPNFDTGHLFLTFLTPIKAGTTTGLTGTQMSHEQAVRITLGLLPTALQSPATIKIGENSPFTRSLQTHLCRFVVIEDTIYNGRTPTDALIASIRKKDPIDPQPVDRLNCPYLLFAVDIDAVMDEGDPLPETLDPSQQGRVRDAWARRLWNRMEPELRSIYENCVGFDKVTDAKSFARYLKRCQVETTMPFNDYWITPPKLSVLPVPVLAAVAIAPIAVTLLAFLALIFGMAALPIVGWSPGWTALIGVGASVAVLFALYQFVVANGQKPMPPAEFGDLPSVLKSLYLQQHFADFAVDHQGCDADTLHAAFGDFLTNHKPGDKMAPTQAPGVISLSVAAQSDDTRGTA</sequence>
<name>A0A4R6B0C8_9RHOB</name>
<keyword evidence="1" id="KW-1133">Transmembrane helix</keyword>
<feature type="transmembrane region" description="Helical" evidence="1">
    <location>
        <begin position="242"/>
        <end position="262"/>
    </location>
</feature>
<keyword evidence="1" id="KW-0472">Membrane</keyword>
<reference evidence="2 3" key="1">
    <citation type="submission" date="2019-03" db="EMBL/GenBank/DDBJ databases">
        <title>Rhodobacteraceae bacterium SM1902, a new member of the family Rhodobacteraceae isolated from Yantai.</title>
        <authorList>
            <person name="Sun Y."/>
        </authorList>
    </citation>
    <scope>NUCLEOTIDE SEQUENCE [LARGE SCALE GENOMIC DNA]</scope>
    <source>
        <strain evidence="2 3">SM1902</strain>
    </source>
</reference>
<dbReference type="RefSeq" id="WP_133341711.1">
    <property type="nucleotide sequence ID" value="NZ_SMZO01000007.1"/>
</dbReference>
<comment type="caution">
    <text evidence="2">The sequence shown here is derived from an EMBL/GenBank/DDBJ whole genome shotgun (WGS) entry which is preliminary data.</text>
</comment>